<feature type="binding site" description="axial binding residue" evidence="5">
    <location>
        <position position="437"/>
    </location>
    <ligand>
        <name>heme</name>
        <dbReference type="ChEBI" id="CHEBI:30413"/>
    </ligand>
    <ligandPart>
        <name>Fe</name>
        <dbReference type="ChEBI" id="CHEBI:18248"/>
    </ligandPart>
</feature>
<proteinExistence type="inferred from homology"/>
<name>A0AAV5U3N8_9BILA</name>
<comment type="cofactor">
    <cofactor evidence="5">
        <name>heme</name>
        <dbReference type="ChEBI" id="CHEBI:30413"/>
    </cofactor>
</comment>
<dbReference type="AlphaFoldDB" id="A0AAV5U3N8"/>
<keyword evidence="6" id="KW-0560">Oxidoreductase</keyword>
<dbReference type="PRINTS" id="PR00385">
    <property type="entry name" value="P450"/>
</dbReference>
<keyword evidence="5 6" id="KW-0349">Heme</keyword>
<keyword evidence="4 6" id="KW-0503">Monooxygenase</keyword>
<dbReference type="InterPro" id="IPR017972">
    <property type="entry name" value="Cyt_P450_CS"/>
</dbReference>
<dbReference type="Gene3D" id="1.10.630.10">
    <property type="entry name" value="Cytochrome P450"/>
    <property type="match status" value="1"/>
</dbReference>
<dbReference type="InterPro" id="IPR036396">
    <property type="entry name" value="Cyt_P450_sf"/>
</dbReference>
<dbReference type="GO" id="GO:0006082">
    <property type="term" value="P:organic acid metabolic process"/>
    <property type="evidence" value="ECO:0007669"/>
    <property type="project" value="TreeGrafter"/>
</dbReference>
<evidence type="ECO:0000256" key="5">
    <source>
        <dbReference type="PIRSR" id="PIRSR602401-1"/>
    </source>
</evidence>
<evidence type="ECO:0000313" key="8">
    <source>
        <dbReference type="Proteomes" id="UP001432027"/>
    </source>
</evidence>
<comment type="similarity">
    <text evidence="1 6">Belongs to the cytochrome P450 family.</text>
</comment>
<dbReference type="PRINTS" id="PR00463">
    <property type="entry name" value="EP450I"/>
</dbReference>
<protein>
    <recommendedName>
        <fullName evidence="9">Cytochrome P450</fullName>
    </recommendedName>
</protein>
<evidence type="ECO:0000256" key="2">
    <source>
        <dbReference type="ARBA" id="ARBA00022723"/>
    </source>
</evidence>
<comment type="caution">
    <text evidence="7">The sequence shown here is derived from an EMBL/GenBank/DDBJ whole genome shotgun (WGS) entry which is preliminary data.</text>
</comment>
<dbReference type="PANTHER" id="PTHR24300:SF338">
    <property type="entry name" value="CYTOCHROME P450 CYP36A1-RELATED"/>
    <property type="match status" value="1"/>
</dbReference>
<accession>A0AAV5U3N8</accession>
<dbReference type="Proteomes" id="UP001432027">
    <property type="component" value="Unassembled WGS sequence"/>
</dbReference>
<keyword evidence="8" id="KW-1185">Reference proteome</keyword>
<dbReference type="Pfam" id="PF00067">
    <property type="entry name" value="p450"/>
    <property type="match status" value="1"/>
</dbReference>
<dbReference type="PROSITE" id="PS00086">
    <property type="entry name" value="CYTOCHROME_P450"/>
    <property type="match status" value="1"/>
</dbReference>
<dbReference type="InterPro" id="IPR001128">
    <property type="entry name" value="Cyt_P450"/>
</dbReference>
<dbReference type="GO" id="GO:0020037">
    <property type="term" value="F:heme binding"/>
    <property type="evidence" value="ECO:0007669"/>
    <property type="project" value="InterPro"/>
</dbReference>
<reference evidence="7" key="1">
    <citation type="submission" date="2023-10" db="EMBL/GenBank/DDBJ databases">
        <title>Genome assembly of Pristionchus species.</title>
        <authorList>
            <person name="Yoshida K."/>
            <person name="Sommer R.J."/>
        </authorList>
    </citation>
    <scope>NUCLEOTIDE SEQUENCE</scope>
    <source>
        <strain evidence="7">RS0144</strain>
    </source>
</reference>
<evidence type="ECO:0000256" key="1">
    <source>
        <dbReference type="ARBA" id="ARBA00010617"/>
    </source>
</evidence>
<evidence type="ECO:0000256" key="3">
    <source>
        <dbReference type="ARBA" id="ARBA00023004"/>
    </source>
</evidence>
<keyword evidence="3 5" id="KW-0408">Iron</keyword>
<gene>
    <name evidence="7" type="ORF">PENTCL1PPCAC_23659</name>
</gene>
<keyword evidence="2 5" id="KW-0479">Metal-binding</keyword>
<evidence type="ECO:0008006" key="9">
    <source>
        <dbReference type="Google" id="ProtNLM"/>
    </source>
</evidence>
<dbReference type="SUPFAM" id="SSF48264">
    <property type="entry name" value="Cytochrome P450"/>
    <property type="match status" value="1"/>
</dbReference>
<dbReference type="InterPro" id="IPR002401">
    <property type="entry name" value="Cyt_P450_E_grp-I"/>
</dbReference>
<dbReference type="PANTHER" id="PTHR24300">
    <property type="entry name" value="CYTOCHROME P450 508A4-RELATED"/>
    <property type="match status" value="1"/>
</dbReference>
<feature type="non-terminal residue" evidence="7">
    <location>
        <position position="1"/>
    </location>
</feature>
<evidence type="ECO:0000256" key="6">
    <source>
        <dbReference type="RuleBase" id="RU000461"/>
    </source>
</evidence>
<dbReference type="FunFam" id="1.10.630.10:FF:000122">
    <property type="entry name" value="Cytochrome P450"/>
    <property type="match status" value="1"/>
</dbReference>
<dbReference type="GO" id="GO:0005506">
    <property type="term" value="F:iron ion binding"/>
    <property type="evidence" value="ECO:0007669"/>
    <property type="project" value="InterPro"/>
</dbReference>
<evidence type="ECO:0000256" key="4">
    <source>
        <dbReference type="ARBA" id="ARBA00023033"/>
    </source>
</evidence>
<sequence length="491" mass="56719">SRMLVIILLLVAFVSYYFGINRLLGLPPGPPPLPIIGNMLSFQWNIDKVLLDWKARYGTIFTVWLPYPMIVIGDHKVLQEHVVKNGDVYLAKKNPEQLMKVMSWGLHGLVFEDNSIVKEQRKFALKSLHEIGFGSAALEDTVHHYAQEIVTRWRKSGEEEVDVTENIMRAVGNIVWNITFGITLQFDNPMLIKFREIQQELLPRMAGPFMMFLETFPFLRHLDFFFGNKIKHIKELSDQQNEYLTEGIKTTERSFNPDNQPSCYVEAFLAEQKKREEAGKPLGNFHFKQLLFSTVSLWGAGFDTTVSILRICIIELVNYPDIQLKLQKEMDEVIGERRVRYDDQKLMPYMCAFLQETYRLSNVLPLNFLRQTTQNTEIEGHQIAEGTTILPQYSMVHSDPKEFETPDYFCPERHLNEEGGFVKDPRITPFSVGKRACLGETLARMEIFVMFTTFVQSCSFSPVGKVPPAIEFTTGFSRTVEDFVVKIQQRN</sequence>
<dbReference type="GO" id="GO:0005737">
    <property type="term" value="C:cytoplasm"/>
    <property type="evidence" value="ECO:0007669"/>
    <property type="project" value="TreeGrafter"/>
</dbReference>
<evidence type="ECO:0000313" key="7">
    <source>
        <dbReference type="EMBL" id="GMT01486.1"/>
    </source>
</evidence>
<dbReference type="EMBL" id="BTSX01000005">
    <property type="protein sequence ID" value="GMT01486.1"/>
    <property type="molecule type" value="Genomic_DNA"/>
</dbReference>
<dbReference type="GO" id="GO:0006805">
    <property type="term" value="P:xenobiotic metabolic process"/>
    <property type="evidence" value="ECO:0007669"/>
    <property type="project" value="TreeGrafter"/>
</dbReference>
<dbReference type="GO" id="GO:0016712">
    <property type="term" value="F:oxidoreductase activity, acting on paired donors, with incorporation or reduction of molecular oxygen, reduced flavin or flavoprotein as one donor, and incorporation of one atom of oxygen"/>
    <property type="evidence" value="ECO:0007669"/>
    <property type="project" value="TreeGrafter"/>
</dbReference>
<organism evidence="7 8">
    <name type="scientific">Pristionchus entomophagus</name>
    <dbReference type="NCBI Taxonomy" id="358040"/>
    <lineage>
        <taxon>Eukaryota</taxon>
        <taxon>Metazoa</taxon>
        <taxon>Ecdysozoa</taxon>
        <taxon>Nematoda</taxon>
        <taxon>Chromadorea</taxon>
        <taxon>Rhabditida</taxon>
        <taxon>Rhabditina</taxon>
        <taxon>Diplogasteromorpha</taxon>
        <taxon>Diplogasteroidea</taxon>
        <taxon>Neodiplogasteridae</taxon>
        <taxon>Pristionchus</taxon>
    </lineage>
</organism>
<dbReference type="InterPro" id="IPR050182">
    <property type="entry name" value="Cytochrome_P450_fam2"/>
</dbReference>